<dbReference type="OrthoDB" id="10559080at2759"/>
<organism evidence="1 2">
    <name type="scientific">Trichinella nelsoni</name>
    <dbReference type="NCBI Taxonomy" id="6336"/>
    <lineage>
        <taxon>Eukaryota</taxon>
        <taxon>Metazoa</taxon>
        <taxon>Ecdysozoa</taxon>
        <taxon>Nematoda</taxon>
        <taxon>Enoplea</taxon>
        <taxon>Dorylaimia</taxon>
        <taxon>Trichinellida</taxon>
        <taxon>Trichinellidae</taxon>
        <taxon>Trichinella</taxon>
    </lineage>
</organism>
<dbReference type="EMBL" id="JYDL01000088">
    <property type="protein sequence ID" value="KRX17452.1"/>
    <property type="molecule type" value="Genomic_DNA"/>
</dbReference>
<name>A0A0V0RSQ6_9BILA</name>
<proteinExistence type="predicted"/>
<comment type="caution">
    <text evidence="1">The sequence shown here is derived from an EMBL/GenBank/DDBJ whole genome shotgun (WGS) entry which is preliminary data.</text>
</comment>
<protein>
    <submittedName>
        <fullName evidence="1">Uncharacterized protein</fullName>
    </submittedName>
</protein>
<dbReference type="AlphaFoldDB" id="A0A0V0RSQ6"/>
<gene>
    <name evidence="1" type="ORF">T07_5681</name>
</gene>
<keyword evidence="2" id="KW-1185">Reference proteome</keyword>
<evidence type="ECO:0000313" key="1">
    <source>
        <dbReference type="EMBL" id="KRX17452.1"/>
    </source>
</evidence>
<sequence length="65" mass="7623">MVNYERCYLIDTDSSSAWKKLKIMRISTCLLQNLRVFESHNKTGYFKTAYTPVKVYESLKALIIV</sequence>
<accession>A0A0V0RSQ6</accession>
<evidence type="ECO:0000313" key="2">
    <source>
        <dbReference type="Proteomes" id="UP000054630"/>
    </source>
</evidence>
<reference evidence="1 2" key="1">
    <citation type="submission" date="2015-01" db="EMBL/GenBank/DDBJ databases">
        <title>Evolution of Trichinella species and genotypes.</title>
        <authorList>
            <person name="Korhonen P.K."/>
            <person name="Edoardo P."/>
            <person name="Giuseppe L.R."/>
            <person name="Gasser R.B."/>
        </authorList>
    </citation>
    <scope>NUCLEOTIDE SEQUENCE [LARGE SCALE GENOMIC DNA]</scope>
    <source>
        <strain evidence="1">ISS37</strain>
    </source>
</reference>
<dbReference type="Proteomes" id="UP000054630">
    <property type="component" value="Unassembled WGS sequence"/>
</dbReference>